<feature type="transmembrane region" description="Helical" evidence="10">
    <location>
        <begin position="195"/>
        <end position="217"/>
    </location>
</feature>
<evidence type="ECO:0000256" key="8">
    <source>
        <dbReference type="ARBA" id="ARBA00022989"/>
    </source>
</evidence>
<feature type="transmembrane region" description="Helical" evidence="10">
    <location>
        <begin position="94"/>
        <end position="111"/>
    </location>
</feature>
<dbReference type="InterPro" id="IPR035906">
    <property type="entry name" value="MetI-like_sf"/>
</dbReference>
<evidence type="ECO:0000256" key="10">
    <source>
        <dbReference type="RuleBase" id="RU363032"/>
    </source>
</evidence>
<dbReference type="PANTHER" id="PTHR30614:SF20">
    <property type="entry name" value="GLUTAMINE TRANSPORT SYSTEM PERMEASE PROTEIN GLNP"/>
    <property type="match status" value="1"/>
</dbReference>
<feature type="transmembrane region" description="Helical" evidence="10">
    <location>
        <begin position="68"/>
        <end position="88"/>
    </location>
</feature>
<dbReference type="GO" id="GO:0022857">
    <property type="term" value="F:transmembrane transporter activity"/>
    <property type="evidence" value="ECO:0007669"/>
    <property type="project" value="InterPro"/>
</dbReference>
<comment type="similarity">
    <text evidence="3">Belongs to the binding-protein-dependent transport system permease family. HisMQ subfamily.</text>
</comment>
<dbReference type="InterPro" id="IPR000515">
    <property type="entry name" value="MetI-like"/>
</dbReference>
<dbReference type="NCBIfam" id="TIGR01726">
    <property type="entry name" value="HEQRo_perm_3TM"/>
    <property type="match status" value="1"/>
</dbReference>
<comment type="function">
    <text evidence="1">Part of the binding-protein-dependent transport system for glutamine; probably responsible for the translocation of the substrate across the membrane.</text>
</comment>
<dbReference type="CDD" id="cd06261">
    <property type="entry name" value="TM_PBP2"/>
    <property type="match status" value="1"/>
</dbReference>
<evidence type="ECO:0000256" key="4">
    <source>
        <dbReference type="ARBA" id="ARBA00022448"/>
    </source>
</evidence>
<evidence type="ECO:0000313" key="12">
    <source>
        <dbReference type="EMBL" id="MXP62442.1"/>
    </source>
</evidence>
<keyword evidence="7" id="KW-0029">Amino-acid transport</keyword>
<keyword evidence="4 10" id="KW-0813">Transport</keyword>
<keyword evidence="9 10" id="KW-0472">Membrane</keyword>
<dbReference type="Proteomes" id="UP000460715">
    <property type="component" value="Unassembled WGS sequence"/>
</dbReference>
<dbReference type="AlphaFoldDB" id="A0A845BAP0"/>
<sequence length="226" mass="25153">MFDTSMQPGTFLFEAWQARWSLMSGLGVTMSSSVLTIIIATIIGTIFGVALSYGWWWLRALIRLYVDLLRGIPVLVLILFTYYGLALFGINVPAFWAGVIALSAFATAHVAENLRGAVQSVPAGQMEAAKAIGLRFGQRLRYVIVPQAFRRMLPPWVNTGLEVVKGTTLLSVIGVVELLLSTQQVVARNYLIIDFYLLATVMYLVINLIIAQLGALLERRFSYLRY</sequence>
<comment type="subcellular location">
    <subcellularLocation>
        <location evidence="2">Cell inner membrane</location>
        <topology evidence="2">Multi-pass membrane protein</topology>
    </subcellularLocation>
    <subcellularLocation>
        <location evidence="10">Cell membrane</location>
        <topology evidence="10">Multi-pass membrane protein</topology>
    </subcellularLocation>
</comment>
<dbReference type="InterPro" id="IPR010065">
    <property type="entry name" value="AA_ABC_transptr_permease_3TM"/>
</dbReference>
<comment type="caution">
    <text evidence="12">The sequence shown here is derived from an EMBL/GenBank/DDBJ whole genome shotgun (WGS) entry which is preliminary data.</text>
</comment>
<dbReference type="PANTHER" id="PTHR30614">
    <property type="entry name" value="MEMBRANE COMPONENT OF AMINO ACID ABC TRANSPORTER"/>
    <property type="match status" value="1"/>
</dbReference>
<evidence type="ECO:0000256" key="1">
    <source>
        <dbReference type="ARBA" id="ARBA00003159"/>
    </source>
</evidence>
<evidence type="ECO:0000256" key="7">
    <source>
        <dbReference type="ARBA" id="ARBA00022970"/>
    </source>
</evidence>
<dbReference type="SUPFAM" id="SSF161098">
    <property type="entry name" value="MetI-like"/>
    <property type="match status" value="1"/>
</dbReference>
<evidence type="ECO:0000256" key="6">
    <source>
        <dbReference type="ARBA" id="ARBA00022692"/>
    </source>
</evidence>
<dbReference type="PROSITE" id="PS50928">
    <property type="entry name" value="ABC_TM1"/>
    <property type="match status" value="1"/>
</dbReference>
<feature type="transmembrane region" description="Helical" evidence="10">
    <location>
        <begin position="33"/>
        <end position="56"/>
    </location>
</feature>
<organism evidence="12 13">
    <name type="scientific">Teichococcus coralli</name>
    <dbReference type="NCBI Taxonomy" id="2545983"/>
    <lineage>
        <taxon>Bacteria</taxon>
        <taxon>Pseudomonadati</taxon>
        <taxon>Pseudomonadota</taxon>
        <taxon>Alphaproteobacteria</taxon>
        <taxon>Acetobacterales</taxon>
        <taxon>Roseomonadaceae</taxon>
        <taxon>Roseomonas</taxon>
    </lineage>
</organism>
<proteinExistence type="inferred from homology"/>
<dbReference type="Pfam" id="PF00528">
    <property type="entry name" value="BPD_transp_1"/>
    <property type="match status" value="1"/>
</dbReference>
<evidence type="ECO:0000259" key="11">
    <source>
        <dbReference type="PROSITE" id="PS50928"/>
    </source>
</evidence>
<dbReference type="EMBL" id="SNVJ01000002">
    <property type="protein sequence ID" value="MXP62442.1"/>
    <property type="molecule type" value="Genomic_DNA"/>
</dbReference>
<gene>
    <name evidence="12" type="ORF">E0493_03620</name>
</gene>
<evidence type="ECO:0000256" key="3">
    <source>
        <dbReference type="ARBA" id="ARBA00010072"/>
    </source>
</evidence>
<dbReference type="GO" id="GO:0043190">
    <property type="term" value="C:ATP-binding cassette (ABC) transporter complex"/>
    <property type="evidence" value="ECO:0007669"/>
    <property type="project" value="InterPro"/>
</dbReference>
<keyword evidence="13" id="KW-1185">Reference proteome</keyword>
<accession>A0A845BAP0</accession>
<dbReference type="Gene3D" id="1.10.3720.10">
    <property type="entry name" value="MetI-like"/>
    <property type="match status" value="1"/>
</dbReference>
<protein>
    <submittedName>
        <fullName evidence="12">Amino acid ABC transporter permease</fullName>
    </submittedName>
</protein>
<dbReference type="GO" id="GO:0006865">
    <property type="term" value="P:amino acid transport"/>
    <property type="evidence" value="ECO:0007669"/>
    <property type="project" value="UniProtKB-KW"/>
</dbReference>
<name>A0A845BAP0_9PROT</name>
<keyword evidence="8 10" id="KW-1133">Transmembrane helix</keyword>
<dbReference type="InterPro" id="IPR043429">
    <property type="entry name" value="ArtM/GltK/GlnP/TcyL/YhdX-like"/>
</dbReference>
<keyword evidence="5" id="KW-1003">Cell membrane</keyword>
<reference evidence="12 13" key="1">
    <citation type="submission" date="2019-03" db="EMBL/GenBank/DDBJ databases">
        <title>Roseomonas sp. a novel Roseomonas species isolated from Sea whip Gorgonian.</title>
        <authorList>
            <person name="Li F."/>
            <person name="Pan X."/>
            <person name="Huang S."/>
            <person name="Li Z."/>
            <person name="Meng B."/>
        </authorList>
    </citation>
    <scope>NUCLEOTIDE SEQUENCE [LARGE SCALE GENOMIC DNA]</scope>
    <source>
        <strain evidence="12 13">M0104</strain>
    </source>
</reference>
<evidence type="ECO:0000256" key="2">
    <source>
        <dbReference type="ARBA" id="ARBA00004429"/>
    </source>
</evidence>
<feature type="domain" description="ABC transmembrane type-1" evidence="11">
    <location>
        <begin position="26"/>
        <end position="214"/>
    </location>
</feature>
<evidence type="ECO:0000313" key="13">
    <source>
        <dbReference type="Proteomes" id="UP000460715"/>
    </source>
</evidence>
<keyword evidence="6 10" id="KW-0812">Transmembrane</keyword>
<evidence type="ECO:0000256" key="5">
    <source>
        <dbReference type="ARBA" id="ARBA00022475"/>
    </source>
</evidence>
<dbReference type="OrthoDB" id="7341446at2"/>
<dbReference type="RefSeq" id="WP_160935545.1">
    <property type="nucleotide sequence ID" value="NZ_SNVJ01000002.1"/>
</dbReference>
<evidence type="ECO:0000256" key="9">
    <source>
        <dbReference type="ARBA" id="ARBA00023136"/>
    </source>
</evidence>